<dbReference type="InterPro" id="IPR027417">
    <property type="entry name" value="P-loop_NTPase"/>
</dbReference>
<dbReference type="EMBL" id="UEYP01000018">
    <property type="protein sequence ID" value="SSC65128.1"/>
    <property type="molecule type" value="Genomic_DNA"/>
</dbReference>
<dbReference type="PROSITE" id="PS50045">
    <property type="entry name" value="SIGMA54_INTERACT_4"/>
    <property type="match status" value="1"/>
</dbReference>
<evidence type="ECO:0000256" key="2">
    <source>
        <dbReference type="ARBA" id="ARBA00022840"/>
    </source>
</evidence>
<dbReference type="InterPro" id="IPR029016">
    <property type="entry name" value="GAF-like_dom_sf"/>
</dbReference>
<dbReference type="PANTHER" id="PTHR32071:SF81">
    <property type="entry name" value="PROPIONATE CATABOLISM OPERON REGULATORY PROTEIN"/>
    <property type="match status" value="1"/>
</dbReference>
<dbReference type="InterPro" id="IPR025662">
    <property type="entry name" value="Sigma_54_int_dom_ATP-bd_1"/>
</dbReference>
<dbReference type="PANTHER" id="PTHR32071">
    <property type="entry name" value="TRANSCRIPTIONAL REGULATORY PROTEIN"/>
    <property type="match status" value="1"/>
</dbReference>
<dbReference type="GO" id="GO:0006355">
    <property type="term" value="P:regulation of DNA-templated transcription"/>
    <property type="evidence" value="ECO:0007669"/>
    <property type="project" value="InterPro"/>
</dbReference>
<dbReference type="Gene3D" id="3.40.50.300">
    <property type="entry name" value="P-loop containing nucleotide triphosphate hydrolases"/>
    <property type="match status" value="1"/>
</dbReference>
<evidence type="ECO:0000256" key="5">
    <source>
        <dbReference type="ARBA" id="ARBA00023159"/>
    </source>
</evidence>
<keyword evidence="3" id="KW-0902">Two-component regulatory system</keyword>
<evidence type="ECO:0000313" key="10">
    <source>
        <dbReference type="Proteomes" id="UP000254764"/>
    </source>
</evidence>
<name>A0A376ABL0_9HYPH</name>
<evidence type="ECO:0000256" key="6">
    <source>
        <dbReference type="ARBA" id="ARBA00023163"/>
    </source>
</evidence>
<dbReference type="SMART" id="SM00382">
    <property type="entry name" value="AAA"/>
    <property type="match status" value="1"/>
</dbReference>
<evidence type="ECO:0000256" key="1">
    <source>
        <dbReference type="ARBA" id="ARBA00022741"/>
    </source>
</evidence>
<evidence type="ECO:0000256" key="7">
    <source>
        <dbReference type="SAM" id="MobiDB-lite"/>
    </source>
</evidence>
<keyword evidence="4" id="KW-0805">Transcription regulation</keyword>
<organism evidence="9 10">
    <name type="scientific">Ciceribacter selenitireducens ATCC BAA-1503</name>
    <dbReference type="NCBI Taxonomy" id="1336235"/>
    <lineage>
        <taxon>Bacteria</taxon>
        <taxon>Pseudomonadati</taxon>
        <taxon>Pseudomonadota</taxon>
        <taxon>Alphaproteobacteria</taxon>
        <taxon>Hyphomicrobiales</taxon>
        <taxon>Rhizobiaceae</taxon>
        <taxon>Ciceribacter</taxon>
    </lineage>
</organism>
<dbReference type="Gene3D" id="3.30.450.40">
    <property type="match status" value="1"/>
</dbReference>
<dbReference type="Pfam" id="PF00158">
    <property type="entry name" value="Sigma54_activat"/>
    <property type="match status" value="1"/>
</dbReference>
<evidence type="ECO:0000256" key="3">
    <source>
        <dbReference type="ARBA" id="ARBA00023012"/>
    </source>
</evidence>
<reference evidence="10" key="1">
    <citation type="submission" date="2018-07" db="EMBL/GenBank/DDBJ databases">
        <authorList>
            <person name="Peiro R."/>
            <person name="Begona"/>
            <person name="Cbmso G."/>
            <person name="Lopez M."/>
            <person name="Gonzalez S."/>
        </authorList>
    </citation>
    <scope>NUCLEOTIDE SEQUENCE [LARGE SCALE GENOMIC DNA]</scope>
</reference>
<feature type="domain" description="Sigma-54 factor interaction" evidence="8">
    <location>
        <begin position="331"/>
        <end position="554"/>
    </location>
</feature>
<dbReference type="Gene3D" id="1.10.10.60">
    <property type="entry name" value="Homeodomain-like"/>
    <property type="match status" value="1"/>
</dbReference>
<dbReference type="RefSeq" id="WP_115672266.1">
    <property type="nucleotide sequence ID" value="NZ_UEYP01000018.1"/>
</dbReference>
<dbReference type="PROSITE" id="PS00675">
    <property type="entry name" value="SIGMA54_INTERACT_1"/>
    <property type="match status" value="1"/>
</dbReference>
<dbReference type="InterPro" id="IPR003018">
    <property type="entry name" value="GAF"/>
</dbReference>
<dbReference type="SUPFAM" id="SSF55781">
    <property type="entry name" value="GAF domain-like"/>
    <property type="match status" value="1"/>
</dbReference>
<dbReference type="CDD" id="cd00009">
    <property type="entry name" value="AAA"/>
    <property type="match status" value="1"/>
</dbReference>
<accession>A0A376ABL0</accession>
<dbReference type="Gene3D" id="1.10.8.60">
    <property type="match status" value="1"/>
</dbReference>
<dbReference type="Proteomes" id="UP000254764">
    <property type="component" value="Unassembled WGS sequence"/>
</dbReference>
<evidence type="ECO:0000256" key="4">
    <source>
        <dbReference type="ARBA" id="ARBA00023015"/>
    </source>
</evidence>
<dbReference type="FunFam" id="3.40.50.300:FF:000006">
    <property type="entry name" value="DNA-binding transcriptional regulator NtrC"/>
    <property type="match status" value="1"/>
</dbReference>
<protein>
    <recommendedName>
        <fullName evidence="8">Sigma-54 factor interaction domain-containing protein</fullName>
    </recommendedName>
</protein>
<sequence length="624" mass="68223">MLSRTERLKRLRITLMQGGQVDGNLVNPQIAESWQRCIESGLDPRVTPPPIQIGTRELKQLRERDELTHRFAVAEMHSLYQQIAGSNFLIAFGNAEGTVLDTIADGDFQSSRPGRGIVPGAVWKENLRGTNALGTCAAGRQPLIVHGAEHFFAAYSDVSCFAAPILHSDGELAGVLDASSDCSARHTHTLALMRMAATHIENSLFLAQQEKHIVVLFHSRWELLNSVSGGLVSFDTSGQLVAINKRAREILRGISLRPGTEFDSIFDTPFDLALAEMSNSRQPTLRDNLGSRYAVHWRNRHSFEKRAPQAGKSAGTEGSGGTMPPLARPDFVANDPVVRQQLDKIARAVRFKPPFLIHGESGTGKEMLARHIHKASRRQGAFVAVNCGALPENLLEAELFGYVGGAFTGAQRAGSEGLAVAADRGTLFLDEIGDMPLSSQVALLRFLDSSEVRPVGGRQVRIVDTQIVAATNVDLEEAIAARRFREDLFYRLGVIRLELPPLRERTDFGAVLDSMLTEISPESRIDPAAATLMAAFGWRGNMRELRSALLQLVMAADGARIGPSDVLDLLGHPVEGVGRQTHSLRTKIGREVTEMLRSNGNNISLTARTLGVSRNTIYKYARNP</sequence>
<keyword evidence="2" id="KW-0067">ATP-binding</keyword>
<keyword evidence="5" id="KW-0010">Activator</keyword>
<dbReference type="SUPFAM" id="SSF52540">
    <property type="entry name" value="P-loop containing nucleoside triphosphate hydrolases"/>
    <property type="match status" value="1"/>
</dbReference>
<dbReference type="InterPro" id="IPR002197">
    <property type="entry name" value="HTH_Fis"/>
</dbReference>
<dbReference type="GO" id="GO:0000160">
    <property type="term" value="P:phosphorelay signal transduction system"/>
    <property type="evidence" value="ECO:0007669"/>
    <property type="project" value="UniProtKB-KW"/>
</dbReference>
<proteinExistence type="predicted"/>
<evidence type="ECO:0000259" key="8">
    <source>
        <dbReference type="PROSITE" id="PS50045"/>
    </source>
</evidence>
<keyword evidence="1" id="KW-0547">Nucleotide-binding</keyword>
<dbReference type="Pfam" id="PF01590">
    <property type="entry name" value="GAF"/>
    <property type="match status" value="1"/>
</dbReference>
<keyword evidence="10" id="KW-1185">Reference proteome</keyword>
<dbReference type="STRING" id="1336235.GCA_000518785_04521"/>
<evidence type="ECO:0000313" key="9">
    <source>
        <dbReference type="EMBL" id="SSC65128.1"/>
    </source>
</evidence>
<dbReference type="InterPro" id="IPR002078">
    <property type="entry name" value="Sigma_54_int"/>
</dbReference>
<dbReference type="GO" id="GO:0005524">
    <property type="term" value="F:ATP binding"/>
    <property type="evidence" value="ECO:0007669"/>
    <property type="project" value="UniProtKB-KW"/>
</dbReference>
<dbReference type="InterPro" id="IPR003593">
    <property type="entry name" value="AAA+_ATPase"/>
</dbReference>
<dbReference type="Pfam" id="PF02954">
    <property type="entry name" value="HTH_8"/>
    <property type="match status" value="1"/>
</dbReference>
<dbReference type="GO" id="GO:0043565">
    <property type="term" value="F:sequence-specific DNA binding"/>
    <property type="evidence" value="ECO:0007669"/>
    <property type="project" value="InterPro"/>
</dbReference>
<dbReference type="AlphaFoldDB" id="A0A376ABL0"/>
<feature type="region of interest" description="Disordered" evidence="7">
    <location>
        <begin position="304"/>
        <end position="323"/>
    </location>
</feature>
<keyword evidence="6" id="KW-0804">Transcription</keyword>
<gene>
    <name evidence="9" type="ORF">RHIZ70_836</name>
</gene>
<dbReference type="OrthoDB" id="9762726at2"/>